<comment type="similarity">
    <text evidence="3">Belongs to the midasin family.</text>
</comment>
<feature type="domain" description="Midasin AAA lid" evidence="10">
    <location>
        <begin position="117"/>
        <end position="212"/>
    </location>
</feature>
<evidence type="ECO:0000256" key="2">
    <source>
        <dbReference type="ARBA" id="ARBA00004642"/>
    </source>
</evidence>
<proteinExistence type="inferred from homology"/>
<evidence type="ECO:0000256" key="5">
    <source>
        <dbReference type="ARBA" id="ARBA00022741"/>
    </source>
</evidence>
<evidence type="ECO:0000256" key="7">
    <source>
        <dbReference type="ARBA" id="ARBA00023186"/>
    </source>
</evidence>
<dbReference type="EMBL" id="CACTIH010009360">
    <property type="protein sequence ID" value="CAA3030253.1"/>
    <property type="molecule type" value="Genomic_DNA"/>
</dbReference>
<feature type="domain" description="ATPase dynein-related AAA" evidence="9">
    <location>
        <begin position="18"/>
        <end position="102"/>
    </location>
</feature>
<evidence type="ECO:0000256" key="1">
    <source>
        <dbReference type="ARBA" id="ARBA00004604"/>
    </source>
</evidence>
<keyword evidence="5" id="KW-0547">Nucleotide-binding</keyword>
<evidence type="ECO:0000313" key="11">
    <source>
        <dbReference type="EMBL" id="CAA3030253.1"/>
    </source>
</evidence>
<dbReference type="GO" id="GO:0016887">
    <property type="term" value="F:ATP hydrolysis activity"/>
    <property type="evidence" value="ECO:0007669"/>
    <property type="project" value="InterPro"/>
</dbReference>
<keyword evidence="6" id="KW-0067">ATP-binding</keyword>
<reference evidence="11 12" key="1">
    <citation type="submission" date="2019-12" db="EMBL/GenBank/DDBJ databases">
        <authorList>
            <person name="Alioto T."/>
            <person name="Alioto T."/>
            <person name="Gomez Garrido J."/>
        </authorList>
    </citation>
    <scope>NUCLEOTIDE SEQUENCE [LARGE SCALE GENOMIC DNA]</scope>
</reference>
<evidence type="ECO:0000256" key="3">
    <source>
        <dbReference type="ARBA" id="ARBA00007188"/>
    </source>
</evidence>
<evidence type="ECO:0000256" key="4">
    <source>
        <dbReference type="ARBA" id="ARBA00017143"/>
    </source>
</evidence>
<evidence type="ECO:0000313" key="12">
    <source>
        <dbReference type="Proteomes" id="UP000594638"/>
    </source>
</evidence>
<evidence type="ECO:0000256" key="6">
    <source>
        <dbReference type="ARBA" id="ARBA00022840"/>
    </source>
</evidence>
<sequence length="1063" mass="121006">MDLLGSDLPVESDEGIQFAWSDGILLQALKKGSWVLLDELNLAPQSVLEGLNAILDHRAEVFIPELCRSFKCPTSFRVFACQNPSYQGGGRKGLPKSFLNRFTKVFVDELVEEDYLSICSSLYPSIPKAILLKLVLFNRRLHEDTMLYHKFGQDGSPWEFNLRDVIRSCQIIQGALEKSKLDCFLSTVYLQRMRIPSDRSEVMKLYEQVFGLNSFINPQPRVQLNPCYLTIRNVSIERNRYQPSGVFNNELKILPSIRKSLEAVTQCVKHNWLCILVGAPSSGKTSLIRLLAQVTGNVLNELNLSSATDISELLGCFEQHNAFRGFRLAIARVESYINEYCSLQLESSLEVFFRRKDLIARWLAFLSIIEYGPSAGSMATDFENQRMRYFESIPILVEIIEILRSDQERYRLCVSWSQKNLESTLNTIKKLEEDYRRRRYSVKFEWVTGLLIKAIENGEWIVLENANLCNPTVLDRINSLVEQSGSITINECGAVEVSQWFSIPILNLGCSSQLILAMVKFPEQCGIEGENLDEIEFKDVQRFITLSGIPVGKLVDMMAKAHIFAKHEGVHLNVRITYLELARWVQLFKRLVTNGNQPTWSLQISWEHTYLSSLGEGEGKDIIAQATISYLSMSELGRFPSPQDGFLCLPGGWPIPLELRDFVCCSKEASVKQNCLLLESLGAQFACQSFGSSLSGHQREKNLLVRGAANIYLMEVRLLRSTMFPKASNDMLANCGMQNDYDLVLAKKKLSFAANWAFEQATESDYCHYLYWFEWLGSQLEPFGSFFNWFSGLLKMEIEHPIWNQILHSCRKLMSLSSTERDVMSLPILSMELVDATASVDMLSSCRRLLINSIKCIPLLRLSFQQWSHETEYSYGIRTQRVLSRRMFASYLALFDERCCEIVGILPKRSRNFSAASEPNETSIYAALSCNSELRFLAVQGVSMSSYIIGKADDGNFTIPQQLEEMYQVLSNLSGLLESTLNFSSRPPTDLIPHQNILWTLDAWESGHAANEKISSSILDMWFRWHTTLWEHCPLLAENLSGHDGLPHKFSLTSKMATIDQML</sequence>
<dbReference type="AlphaFoldDB" id="A0A8S0VGK1"/>
<dbReference type="InterPro" id="IPR011704">
    <property type="entry name" value="ATPase_dyneun-rel_AAA"/>
</dbReference>
<dbReference type="GO" id="GO:0005524">
    <property type="term" value="F:ATP binding"/>
    <property type="evidence" value="ECO:0007669"/>
    <property type="project" value="UniProtKB-KW"/>
</dbReference>
<name>A0A8S0VGK1_OLEEU</name>
<dbReference type="GO" id="GO:0000027">
    <property type="term" value="P:ribosomal large subunit assembly"/>
    <property type="evidence" value="ECO:0007669"/>
    <property type="project" value="TreeGrafter"/>
</dbReference>
<evidence type="ECO:0000256" key="8">
    <source>
        <dbReference type="ARBA" id="ARBA00023242"/>
    </source>
</evidence>
<dbReference type="PANTHER" id="PTHR48103:SF2">
    <property type="entry name" value="MIDASIN"/>
    <property type="match status" value="1"/>
</dbReference>
<gene>
    <name evidence="11" type="ORF">OLEA9_A025198</name>
</gene>
<evidence type="ECO:0000259" key="10">
    <source>
        <dbReference type="Pfam" id="PF17867"/>
    </source>
</evidence>
<dbReference type="GO" id="GO:0000055">
    <property type="term" value="P:ribosomal large subunit export from nucleus"/>
    <property type="evidence" value="ECO:0007669"/>
    <property type="project" value="TreeGrafter"/>
</dbReference>
<dbReference type="GO" id="GO:0005730">
    <property type="term" value="C:nucleolus"/>
    <property type="evidence" value="ECO:0007669"/>
    <property type="project" value="UniProtKB-SubCell"/>
</dbReference>
<dbReference type="Gramene" id="OE9A025198T1">
    <property type="protein sequence ID" value="OE9A025198C1"/>
    <property type="gene ID" value="OE9A025198"/>
</dbReference>
<organism evidence="11 12">
    <name type="scientific">Olea europaea subsp. europaea</name>
    <dbReference type="NCBI Taxonomy" id="158383"/>
    <lineage>
        <taxon>Eukaryota</taxon>
        <taxon>Viridiplantae</taxon>
        <taxon>Streptophyta</taxon>
        <taxon>Embryophyta</taxon>
        <taxon>Tracheophyta</taxon>
        <taxon>Spermatophyta</taxon>
        <taxon>Magnoliopsida</taxon>
        <taxon>eudicotyledons</taxon>
        <taxon>Gunneridae</taxon>
        <taxon>Pentapetalae</taxon>
        <taxon>asterids</taxon>
        <taxon>lamiids</taxon>
        <taxon>Lamiales</taxon>
        <taxon>Oleaceae</taxon>
        <taxon>Oleeae</taxon>
        <taxon>Olea</taxon>
    </lineage>
</organism>
<dbReference type="InterPro" id="IPR040848">
    <property type="entry name" value="AAA_lid_7"/>
</dbReference>
<dbReference type="GO" id="GO:0005654">
    <property type="term" value="C:nucleoplasm"/>
    <property type="evidence" value="ECO:0007669"/>
    <property type="project" value="UniProtKB-SubCell"/>
</dbReference>
<dbReference type="Pfam" id="PF17867">
    <property type="entry name" value="AAA_lid_7"/>
    <property type="match status" value="1"/>
</dbReference>
<dbReference type="OrthoDB" id="5186at2759"/>
<dbReference type="FunFam" id="3.40.50.300:FF:000142">
    <property type="entry name" value="Midasin"/>
    <property type="match status" value="1"/>
</dbReference>
<dbReference type="InterPro" id="IPR027417">
    <property type="entry name" value="P-loop_NTPase"/>
</dbReference>
<keyword evidence="7" id="KW-0143">Chaperone</keyword>
<dbReference type="Pfam" id="PF07728">
    <property type="entry name" value="AAA_5"/>
    <property type="match status" value="1"/>
</dbReference>
<comment type="subcellular location">
    <subcellularLocation>
        <location evidence="1">Nucleus</location>
        <location evidence="1">Nucleolus</location>
    </subcellularLocation>
    <subcellularLocation>
        <location evidence="2">Nucleus</location>
        <location evidence="2">Nucleoplasm</location>
    </subcellularLocation>
</comment>
<dbReference type="SUPFAM" id="SSF52540">
    <property type="entry name" value="P-loop containing nucleoside triphosphate hydrolases"/>
    <property type="match status" value="3"/>
</dbReference>
<keyword evidence="8" id="KW-0539">Nucleus</keyword>
<accession>A0A8S0VGK1</accession>
<comment type="caution">
    <text evidence="11">The sequence shown here is derived from an EMBL/GenBank/DDBJ whole genome shotgun (WGS) entry which is preliminary data.</text>
</comment>
<dbReference type="GO" id="GO:0030687">
    <property type="term" value="C:preribosome, large subunit precursor"/>
    <property type="evidence" value="ECO:0007669"/>
    <property type="project" value="TreeGrafter"/>
</dbReference>
<dbReference type="Proteomes" id="UP000594638">
    <property type="component" value="Unassembled WGS sequence"/>
</dbReference>
<keyword evidence="12" id="KW-1185">Reference proteome</keyword>
<dbReference type="Gene3D" id="3.40.50.300">
    <property type="entry name" value="P-loop containing nucleotide triphosphate hydrolases"/>
    <property type="match status" value="3"/>
</dbReference>
<evidence type="ECO:0000259" key="9">
    <source>
        <dbReference type="Pfam" id="PF07728"/>
    </source>
</evidence>
<protein>
    <recommendedName>
        <fullName evidence="4">Midasin</fullName>
    </recommendedName>
</protein>
<dbReference type="PANTHER" id="PTHR48103">
    <property type="entry name" value="MIDASIN-RELATED"/>
    <property type="match status" value="1"/>
</dbReference>